<dbReference type="GO" id="GO:0005524">
    <property type="term" value="F:ATP binding"/>
    <property type="evidence" value="ECO:0007669"/>
    <property type="project" value="UniProtKB-KW"/>
</dbReference>
<evidence type="ECO:0000313" key="7">
    <source>
        <dbReference type="EMBL" id="OJG45293.1"/>
    </source>
</evidence>
<evidence type="ECO:0000256" key="2">
    <source>
        <dbReference type="ARBA" id="ARBA00022448"/>
    </source>
</evidence>
<evidence type="ECO:0000256" key="5">
    <source>
        <dbReference type="ARBA" id="ARBA00022970"/>
    </source>
</evidence>
<dbReference type="PANTHER" id="PTHR42798">
    <property type="entry name" value="LIPOPROTEIN-RELEASING SYSTEM ATP-BINDING PROTEIN LOLD"/>
    <property type="match status" value="1"/>
</dbReference>
<keyword evidence="4 7" id="KW-0067">ATP-binding</keyword>
<dbReference type="GO" id="GO:0098796">
    <property type="term" value="C:membrane protein complex"/>
    <property type="evidence" value="ECO:0007669"/>
    <property type="project" value="UniProtKB-ARBA"/>
</dbReference>
<dbReference type="SMART" id="SM00382">
    <property type="entry name" value="AAA"/>
    <property type="match status" value="1"/>
</dbReference>
<evidence type="ECO:0000313" key="8">
    <source>
        <dbReference type="Proteomes" id="UP000182077"/>
    </source>
</evidence>
<evidence type="ECO:0000256" key="3">
    <source>
        <dbReference type="ARBA" id="ARBA00022741"/>
    </source>
</evidence>
<evidence type="ECO:0000256" key="1">
    <source>
        <dbReference type="ARBA" id="ARBA00005417"/>
    </source>
</evidence>
<evidence type="ECO:0000259" key="6">
    <source>
        <dbReference type="PROSITE" id="PS50893"/>
    </source>
</evidence>
<dbReference type="FunFam" id="3.40.50.300:FF:000032">
    <property type="entry name" value="Export ABC transporter ATP-binding protein"/>
    <property type="match status" value="1"/>
</dbReference>
<dbReference type="InterPro" id="IPR003439">
    <property type="entry name" value="ABC_transporter-like_ATP-bd"/>
</dbReference>
<comment type="similarity">
    <text evidence="1">Belongs to the ABC transporter superfamily.</text>
</comment>
<dbReference type="STRING" id="249189.RV04_GL002341"/>
<dbReference type="InterPro" id="IPR027417">
    <property type="entry name" value="P-loop_NTPase"/>
</dbReference>
<gene>
    <name evidence="7" type="ORF">RV04_GL002341</name>
</gene>
<dbReference type="Pfam" id="PF00005">
    <property type="entry name" value="ABC_tran"/>
    <property type="match status" value="1"/>
</dbReference>
<reference evidence="7 8" key="1">
    <citation type="submission" date="2014-12" db="EMBL/GenBank/DDBJ databases">
        <title>Draft genome sequences of 29 type strains of Enterococci.</title>
        <authorList>
            <person name="Zhong Z."/>
            <person name="Sun Z."/>
            <person name="Liu W."/>
            <person name="Zhang W."/>
            <person name="Zhang H."/>
        </authorList>
    </citation>
    <scope>NUCLEOTIDE SEQUENCE [LARGE SCALE GENOMIC DNA]</scope>
    <source>
        <strain evidence="7 8">DSM 17122</strain>
    </source>
</reference>
<dbReference type="GO" id="GO:0006865">
    <property type="term" value="P:amino acid transport"/>
    <property type="evidence" value="ECO:0007669"/>
    <property type="project" value="UniProtKB-KW"/>
</dbReference>
<protein>
    <submittedName>
        <fullName evidence="7">ABC transporter ATP-binding protein</fullName>
    </submittedName>
</protein>
<dbReference type="InterPro" id="IPR017911">
    <property type="entry name" value="MacB-like_ATP-bd"/>
</dbReference>
<dbReference type="InterPro" id="IPR003593">
    <property type="entry name" value="AAA+_ATPase"/>
</dbReference>
<proteinExistence type="inferred from homology"/>
<dbReference type="PANTHER" id="PTHR42798:SF7">
    <property type="entry name" value="ALPHA-D-RIBOSE 1-METHYLPHOSPHONATE 5-TRIPHOSPHATE SYNTHASE SUBUNIT PHNL"/>
    <property type="match status" value="1"/>
</dbReference>
<sequence>MKLRGVTMEKIVSVNNVKKTYGKGNQKKTEALKGISFEVEKGEFVGIMGASGSGKSTLLNLLATLDKPTAGEIAINQADVTKLSGNQLADFRSKEIGFIFQDFNLLENLTAAENIAVPLSLQGVKGKETQRRVAEVAKRLSIDGILNSYPAQISGGQKQRVAAARALVTQPTILLGDEPTGALDSNSARDLLDTMEELNQKDQVSILLVTHDPFSASYCRRILFIKDGVIYQELNREGQTQDAFYRQILSILGNLEQ</sequence>
<keyword evidence="5" id="KW-0029">Amino-acid transport</keyword>
<keyword evidence="8" id="KW-1185">Reference proteome</keyword>
<keyword evidence="2" id="KW-0813">Transport</keyword>
<feature type="domain" description="ABC transporter" evidence="6">
    <location>
        <begin position="12"/>
        <end position="252"/>
    </location>
</feature>
<dbReference type="AlphaFoldDB" id="A0A1L8TM43"/>
<dbReference type="CDD" id="cd03255">
    <property type="entry name" value="ABC_MJ0796_LolCDE_FtsE"/>
    <property type="match status" value="1"/>
</dbReference>
<dbReference type="PROSITE" id="PS50893">
    <property type="entry name" value="ABC_TRANSPORTER_2"/>
    <property type="match status" value="1"/>
</dbReference>
<accession>A0A1L8TM43</accession>
<name>A0A1L8TM43_9ENTE</name>
<comment type="caution">
    <text evidence="7">The sequence shown here is derived from an EMBL/GenBank/DDBJ whole genome shotgun (WGS) entry which is preliminary data.</text>
</comment>
<dbReference type="GO" id="GO:0022857">
    <property type="term" value="F:transmembrane transporter activity"/>
    <property type="evidence" value="ECO:0007669"/>
    <property type="project" value="UniProtKB-ARBA"/>
</dbReference>
<dbReference type="SUPFAM" id="SSF52540">
    <property type="entry name" value="P-loop containing nucleoside triphosphate hydrolases"/>
    <property type="match status" value="1"/>
</dbReference>
<dbReference type="Gene3D" id="3.40.50.300">
    <property type="entry name" value="P-loop containing nucleotide triphosphate hydrolases"/>
    <property type="match status" value="1"/>
</dbReference>
<dbReference type="Proteomes" id="UP000182077">
    <property type="component" value="Unassembled WGS sequence"/>
</dbReference>
<organism evidence="7 8">
    <name type="scientific">Enterococcus hermanniensis</name>
    <dbReference type="NCBI Taxonomy" id="249189"/>
    <lineage>
        <taxon>Bacteria</taxon>
        <taxon>Bacillati</taxon>
        <taxon>Bacillota</taxon>
        <taxon>Bacilli</taxon>
        <taxon>Lactobacillales</taxon>
        <taxon>Enterococcaceae</taxon>
        <taxon>Enterococcus</taxon>
    </lineage>
</organism>
<dbReference type="EMBL" id="JXKQ01000007">
    <property type="protein sequence ID" value="OJG45293.1"/>
    <property type="molecule type" value="Genomic_DNA"/>
</dbReference>
<keyword evidence="3" id="KW-0547">Nucleotide-binding</keyword>
<evidence type="ECO:0000256" key="4">
    <source>
        <dbReference type="ARBA" id="ARBA00022840"/>
    </source>
</evidence>
<dbReference type="GO" id="GO:0016887">
    <property type="term" value="F:ATP hydrolysis activity"/>
    <property type="evidence" value="ECO:0007669"/>
    <property type="project" value="InterPro"/>
</dbReference>